<keyword evidence="2" id="KW-1185">Reference proteome</keyword>
<dbReference type="EMBL" id="JBHSNP010000027">
    <property type="protein sequence ID" value="MFC5604367.1"/>
    <property type="molecule type" value="Genomic_DNA"/>
</dbReference>
<dbReference type="RefSeq" id="WP_381446049.1">
    <property type="nucleotide sequence ID" value="NZ_JBHSNP010000027.1"/>
</dbReference>
<evidence type="ECO:0000313" key="1">
    <source>
        <dbReference type="EMBL" id="MFC5604367.1"/>
    </source>
</evidence>
<reference evidence="2" key="1">
    <citation type="journal article" date="2019" name="Int. J. Syst. Evol. Microbiol.">
        <title>The Global Catalogue of Microorganisms (GCM) 10K type strain sequencing project: providing services to taxonomists for standard genome sequencing and annotation.</title>
        <authorList>
            <consortium name="The Broad Institute Genomics Platform"/>
            <consortium name="The Broad Institute Genome Sequencing Center for Infectious Disease"/>
            <person name="Wu L."/>
            <person name="Ma J."/>
        </authorList>
    </citation>
    <scope>NUCLEOTIDE SEQUENCE [LARGE SCALE GENOMIC DNA]</scope>
    <source>
        <strain evidence="2">KACC 11299</strain>
    </source>
</reference>
<gene>
    <name evidence="1" type="ORF">ACFPTP_14140</name>
</gene>
<comment type="caution">
    <text evidence="1">The sequence shown here is derived from an EMBL/GenBank/DDBJ whole genome shotgun (WGS) entry which is preliminary data.</text>
</comment>
<name>A0ABW0U080_9BACL</name>
<accession>A0ABW0U080</accession>
<evidence type="ECO:0000313" key="2">
    <source>
        <dbReference type="Proteomes" id="UP001596071"/>
    </source>
</evidence>
<proteinExistence type="predicted"/>
<dbReference type="Proteomes" id="UP001596071">
    <property type="component" value="Unassembled WGS sequence"/>
</dbReference>
<protein>
    <submittedName>
        <fullName evidence="1">Uncharacterized protein</fullName>
    </submittedName>
</protein>
<organism evidence="1 2">
    <name type="scientific">Sporosarcina koreensis</name>
    <dbReference type="NCBI Taxonomy" id="334735"/>
    <lineage>
        <taxon>Bacteria</taxon>
        <taxon>Bacillati</taxon>
        <taxon>Bacillota</taxon>
        <taxon>Bacilli</taxon>
        <taxon>Bacillales</taxon>
        <taxon>Caryophanaceae</taxon>
        <taxon>Sporosarcina</taxon>
    </lineage>
</organism>
<sequence>MQNFRPINATNKIPSKEFEEAKVMFNDAYQLANIGFHQCLSIDNFILVKCEPGTEIEPDTTVQIKTPKRPKKDMSLEFDKELQSTIKEIQKKWSLFNYQIEKIKEDIEKVDTQFKQMELEKQKTYIEDFAHKIKLVYDKEKIYNDVMKKYQAFYESLNENLLELQAKEKEEIIIALGQLENIMKEYVEKLLIPV</sequence>